<protein>
    <submittedName>
        <fullName evidence="3">Class GN sortase</fullName>
    </submittedName>
</protein>
<dbReference type="Proteomes" id="UP000662914">
    <property type="component" value="Chromosome"/>
</dbReference>
<gene>
    <name evidence="3" type="ORF">DSYM_30510</name>
</gene>
<dbReference type="KEGG" id="ddz:DSYM_30510"/>
<sequence>MKTLTSREDWPLGVECAWPAAMHATPARAVARSKMRRWQLWLAAVAFSVSLWQLGQGTYLQAKAWLAQVLIRQAWARTLEGEAQARPWPWADTWPVARISVPGRDIERYVLAGANGRAIAFSPGHVFGTPLPGETGNSVIGAHRDTHFAFLRDVKPGEEIVVEKSVGGTRRYRVAGAEIVDKSETRVLAQRLGESRLTLITCYPFDALRAGGPLRYVVTAKAI</sequence>
<dbReference type="SUPFAM" id="SSF63817">
    <property type="entry name" value="Sortase"/>
    <property type="match status" value="1"/>
</dbReference>
<evidence type="ECO:0000313" key="4">
    <source>
        <dbReference type="Proteomes" id="UP000662914"/>
    </source>
</evidence>
<keyword evidence="2" id="KW-1133">Transmembrane helix</keyword>
<dbReference type="InterPro" id="IPR023365">
    <property type="entry name" value="Sortase_dom-sf"/>
</dbReference>
<dbReference type="InterPro" id="IPR041999">
    <property type="entry name" value="Sortase_D_1"/>
</dbReference>
<organism evidence="3 4">
    <name type="scientific">Candidatus Desulfobacillus denitrificans</name>
    <dbReference type="NCBI Taxonomy" id="2608985"/>
    <lineage>
        <taxon>Bacteria</taxon>
        <taxon>Pseudomonadati</taxon>
        <taxon>Pseudomonadota</taxon>
        <taxon>Betaproteobacteria</taxon>
        <taxon>Candidatus Desulfobacillus</taxon>
    </lineage>
</organism>
<dbReference type="Pfam" id="PF04203">
    <property type="entry name" value="Sortase"/>
    <property type="match status" value="1"/>
</dbReference>
<evidence type="ECO:0000256" key="2">
    <source>
        <dbReference type="SAM" id="Phobius"/>
    </source>
</evidence>
<dbReference type="EMBL" id="AP021857">
    <property type="protein sequence ID" value="BBO22352.1"/>
    <property type="molecule type" value="Genomic_DNA"/>
</dbReference>
<dbReference type="NCBIfam" id="TIGR01076">
    <property type="entry name" value="sortase_fam"/>
    <property type="match status" value="1"/>
</dbReference>
<keyword evidence="2" id="KW-0472">Membrane</keyword>
<proteinExistence type="predicted"/>
<dbReference type="AlphaFoldDB" id="A0A809RRP3"/>
<feature type="transmembrane region" description="Helical" evidence="2">
    <location>
        <begin position="38"/>
        <end position="55"/>
    </location>
</feature>
<evidence type="ECO:0000313" key="3">
    <source>
        <dbReference type="EMBL" id="BBO22352.1"/>
    </source>
</evidence>
<dbReference type="GO" id="GO:0016787">
    <property type="term" value="F:hydrolase activity"/>
    <property type="evidence" value="ECO:0007669"/>
    <property type="project" value="UniProtKB-KW"/>
</dbReference>
<reference evidence="3" key="1">
    <citation type="journal article" name="DNA Res.">
        <title>The physiological potential of anammox bacteria as revealed by their core genome structure.</title>
        <authorList>
            <person name="Okubo T."/>
            <person name="Toyoda A."/>
            <person name="Fukuhara K."/>
            <person name="Uchiyama I."/>
            <person name="Harigaya Y."/>
            <person name="Kuroiwa M."/>
            <person name="Suzuki T."/>
            <person name="Murakami Y."/>
            <person name="Suwa Y."/>
            <person name="Takami H."/>
        </authorList>
    </citation>
    <scope>NUCLEOTIDE SEQUENCE</scope>
    <source>
        <strain evidence="3">317325-3</strain>
    </source>
</reference>
<keyword evidence="1" id="KW-0378">Hydrolase</keyword>
<dbReference type="CDD" id="cd05828">
    <property type="entry name" value="Sortase_D_1"/>
    <property type="match status" value="1"/>
</dbReference>
<name>A0A809RRP3_9PROT</name>
<dbReference type="Gene3D" id="2.40.260.10">
    <property type="entry name" value="Sortase"/>
    <property type="match status" value="1"/>
</dbReference>
<accession>A0A809RRP3</accession>
<keyword evidence="2" id="KW-0812">Transmembrane</keyword>
<dbReference type="NCBIfam" id="TIGR03784">
    <property type="entry name" value="marine_sortase"/>
    <property type="match status" value="1"/>
</dbReference>
<dbReference type="InterPro" id="IPR005754">
    <property type="entry name" value="Sortase"/>
</dbReference>
<evidence type="ECO:0000256" key="1">
    <source>
        <dbReference type="ARBA" id="ARBA00022801"/>
    </source>
</evidence>
<dbReference type="InterPro" id="IPR022445">
    <property type="entry name" value="Sortase_proteobact_type"/>
</dbReference>